<accession>A0A5M8QEI5</accession>
<protein>
    <submittedName>
        <fullName evidence="3">T9SS type A sorting domain-containing protein</fullName>
    </submittedName>
</protein>
<evidence type="ECO:0000256" key="1">
    <source>
        <dbReference type="SAM" id="SignalP"/>
    </source>
</evidence>
<dbReference type="OrthoDB" id="927019at2"/>
<dbReference type="Pfam" id="PF18962">
    <property type="entry name" value="Por_Secre_tail"/>
    <property type="match status" value="1"/>
</dbReference>
<dbReference type="NCBIfam" id="TIGR04183">
    <property type="entry name" value="Por_Secre_tail"/>
    <property type="match status" value="1"/>
</dbReference>
<feature type="signal peptide" evidence="1">
    <location>
        <begin position="1"/>
        <end position="26"/>
    </location>
</feature>
<dbReference type="AlphaFoldDB" id="A0A5M8QEI5"/>
<evidence type="ECO:0000259" key="2">
    <source>
        <dbReference type="Pfam" id="PF18962"/>
    </source>
</evidence>
<reference evidence="3 5" key="2">
    <citation type="submission" date="2019-09" db="EMBL/GenBank/DDBJ databases">
        <title>A bacterium isolated from glacier soil.</title>
        <authorList>
            <person name="Liu Q."/>
        </authorList>
    </citation>
    <scope>NUCLEOTIDE SEQUENCE [LARGE SCALE GENOMIC DNA]</scope>
    <source>
        <strain evidence="3 5">MDT1-10-3</strain>
    </source>
</reference>
<dbReference type="EMBL" id="JBGOGF010000003">
    <property type="protein sequence ID" value="MFA1770775.1"/>
    <property type="molecule type" value="Genomic_DNA"/>
</dbReference>
<feature type="domain" description="Secretion system C-terminal sorting" evidence="2">
    <location>
        <begin position="707"/>
        <end position="780"/>
    </location>
</feature>
<dbReference type="RefSeq" id="WP_149098818.1">
    <property type="nucleotide sequence ID" value="NZ_BMMG01000004.1"/>
</dbReference>
<feature type="chain" id="PRO_5024282949" evidence="1">
    <location>
        <begin position="27"/>
        <end position="782"/>
    </location>
</feature>
<dbReference type="InterPro" id="IPR013783">
    <property type="entry name" value="Ig-like_fold"/>
</dbReference>
<dbReference type="InterPro" id="IPR026444">
    <property type="entry name" value="Secre_tail"/>
</dbReference>
<gene>
    <name evidence="4" type="ORF">ACD591_05685</name>
    <name evidence="3" type="ORF">FOE74_11740</name>
</gene>
<reference evidence="4 6" key="3">
    <citation type="submission" date="2024-08" db="EMBL/GenBank/DDBJ databases">
        <authorList>
            <person name="Wei W."/>
        </authorList>
    </citation>
    <scope>NUCLEOTIDE SEQUENCE [LARGE SCALE GENOMIC DNA]</scope>
    <source>
        <strain evidence="4 6">XU2</strain>
    </source>
</reference>
<dbReference type="Proteomes" id="UP001570846">
    <property type="component" value="Unassembled WGS sequence"/>
</dbReference>
<reference evidence="3 5" key="1">
    <citation type="submission" date="2019-07" db="EMBL/GenBank/DDBJ databases">
        <authorList>
            <person name="Qu J.-H."/>
        </authorList>
    </citation>
    <scope>NUCLEOTIDE SEQUENCE [LARGE SCALE GENOMIC DNA]</scope>
    <source>
        <strain evidence="3 5">MDT1-10-3</strain>
    </source>
</reference>
<sequence length="782" mass="83017">MKLLHWLVVSALFLACCLTFPSTVAAQEPIITPSGYIQRFDGIDNGKMPATTGYVSWGDNYNVTGWHALVGGVVPSQVKGEVGFDVNKFNSGGALICYNESTVDKNNESTSDKALGFRSKGIDAFYGVQLTNMTGNTLYRLQVKFLLKAIYRKGNPVPHSLNIGYAIGSNVTSINDAPGVTWSQIKNVDGKAFAISNLEARSASITTFISGIELNPGEKIFIRFEDKHTAAANSSGNEDDLAIDNVEINPAPTVFFNTIAGVLTEVATWNSSSTGNGEPSLDFTHGGQQFNVQHDAVLASALTVSGTNSKVVVKAGKTLTLNANLTATIDLEAGATLIVNSATAPSFGQIDPTSTIVYNTDAPSSASSNAVIYGNLTFDGNGNSRGFKNVMGSSNIHVKGHLVLKGKGRLDLGNRNLIIDNPNSIVADTSSFIIAMGTGKVKFKMQEGETVTIPLGTLTTTSAANTGSVKGVRYAAIKLSLKRGSGGFFNVSASDYVMSKGTGGVLLDKGVVANTWFIEKEPSTEVSNMEVTLQWTKASMTNELDLTKLHLGHFENDTWDVGPSLIATESKGIYSLTRDGFRSFSPFAGGNSLNSQQMTLPVELISFKGSRSGGAVNLTWATASEKDNDYFQVERSQDGKNFSSIGQVKGNGTSHAVLAYNFLDASAPEGTVYYRLKQVDFDGKSESSKVIAIKVNGGKSNGASLEVYPNPTFNKVSVSSAGLKGPAKVTLSQSNGRLVGQKQVSLGFDSPITFDLSSQPAGVYFLQVQTDSGKVTTRIVKQ</sequence>
<dbReference type="PROSITE" id="PS51257">
    <property type="entry name" value="PROKAR_LIPOPROTEIN"/>
    <property type="match status" value="1"/>
</dbReference>
<name>A0A5M8QEI5_9BACT</name>
<evidence type="ECO:0000313" key="4">
    <source>
        <dbReference type="EMBL" id="MFA1770775.1"/>
    </source>
</evidence>
<evidence type="ECO:0000313" key="5">
    <source>
        <dbReference type="Proteomes" id="UP000323866"/>
    </source>
</evidence>
<organism evidence="3 5">
    <name type="scientific">Rufibacter glacialis</name>
    <dbReference type="NCBI Taxonomy" id="1259555"/>
    <lineage>
        <taxon>Bacteria</taxon>
        <taxon>Pseudomonadati</taxon>
        <taxon>Bacteroidota</taxon>
        <taxon>Cytophagia</taxon>
        <taxon>Cytophagales</taxon>
        <taxon>Hymenobacteraceae</taxon>
        <taxon>Rufibacter</taxon>
    </lineage>
</organism>
<dbReference type="Proteomes" id="UP000323866">
    <property type="component" value="Unassembled WGS sequence"/>
</dbReference>
<proteinExistence type="predicted"/>
<evidence type="ECO:0000313" key="6">
    <source>
        <dbReference type="Proteomes" id="UP001570846"/>
    </source>
</evidence>
<keyword evidence="6" id="KW-1185">Reference proteome</keyword>
<dbReference type="Gene3D" id="2.60.40.10">
    <property type="entry name" value="Immunoglobulins"/>
    <property type="match status" value="1"/>
</dbReference>
<dbReference type="EMBL" id="VKKZ01000021">
    <property type="protein sequence ID" value="KAA6433156.1"/>
    <property type="molecule type" value="Genomic_DNA"/>
</dbReference>
<evidence type="ECO:0000313" key="3">
    <source>
        <dbReference type="EMBL" id="KAA6433156.1"/>
    </source>
</evidence>
<keyword evidence="1" id="KW-0732">Signal</keyword>
<comment type="caution">
    <text evidence="3">The sequence shown here is derived from an EMBL/GenBank/DDBJ whole genome shotgun (WGS) entry which is preliminary data.</text>
</comment>